<dbReference type="CDD" id="cd08253">
    <property type="entry name" value="zeta_crystallin"/>
    <property type="match status" value="1"/>
</dbReference>
<dbReference type="InterPro" id="IPR013154">
    <property type="entry name" value="ADH-like_N"/>
</dbReference>
<dbReference type="InterPro" id="IPR013149">
    <property type="entry name" value="ADH-like_C"/>
</dbReference>
<dbReference type="SMART" id="SM00829">
    <property type="entry name" value="PKS_ER"/>
    <property type="match status" value="1"/>
</dbReference>
<proteinExistence type="predicted"/>
<sequence>MKTMRAAWYEKLGNAKDVITVGEVDLPEVGSGEVRVKVHASGINPSDVKQRSGWGGLKMRYPRVIPHNDGAGVIDAVGEGVSPERIGERVWIYEATLSRPFGTAAEYVVVSSENAVFLPDNTEFAAGACLGVPAMTAHYSVFTDGAVTGQTVLVTGGAGAVGNYAIQLAKWGGARVITTVSSDQKAEIARKAGADYIINYKTEDVTSRIKEITGKEGIDRVVDVDFASNLETNLAVLKRNGAIATYASDSNTQPEIPFYSLVYKNLKVHYVLVYVMPKAAHQAAAKDITHCLESGVLNHVIAQQFTLEEIAAAHEIVESGRAMGNVVINIV</sequence>
<dbReference type="RefSeq" id="WP_243902753.1">
    <property type="nucleotide sequence ID" value="NZ_CAWQFN010000793.1"/>
</dbReference>
<dbReference type="InterPro" id="IPR011032">
    <property type="entry name" value="GroES-like_sf"/>
</dbReference>
<dbReference type="InterPro" id="IPR051603">
    <property type="entry name" value="Zinc-ADH_QOR/CCCR"/>
</dbReference>
<keyword evidence="4" id="KW-1185">Reference proteome</keyword>
<dbReference type="Proteomes" id="UP000667802">
    <property type="component" value="Unassembled WGS sequence"/>
</dbReference>
<dbReference type="EMBL" id="JAALHA020000004">
    <property type="protein sequence ID" value="MDR9895262.1"/>
    <property type="molecule type" value="Genomic_DNA"/>
</dbReference>
<reference evidence="4" key="1">
    <citation type="journal article" date="2021" name="Science">
        <title>Hunting the eagle killer: A cyanobacterial neurotoxin causes vacuolar myelinopathy.</title>
        <authorList>
            <person name="Breinlinger S."/>
            <person name="Phillips T.J."/>
            <person name="Haram B.N."/>
            <person name="Mares J."/>
            <person name="Martinez Yerena J.A."/>
            <person name="Hrouzek P."/>
            <person name="Sobotka R."/>
            <person name="Henderson W.M."/>
            <person name="Schmieder P."/>
            <person name="Williams S.M."/>
            <person name="Lauderdale J.D."/>
            <person name="Wilde H.D."/>
            <person name="Gerrin W."/>
            <person name="Kust A."/>
            <person name="Washington J.W."/>
            <person name="Wagner C."/>
            <person name="Geier B."/>
            <person name="Liebeke M."/>
            <person name="Enke H."/>
            <person name="Niedermeyer T.H.J."/>
            <person name="Wilde S.B."/>
        </authorList>
    </citation>
    <scope>NUCLEOTIDE SEQUENCE [LARGE SCALE GENOMIC DNA]</scope>
    <source>
        <strain evidence="4">Thurmond2011</strain>
    </source>
</reference>
<gene>
    <name evidence="3" type="ORF">G7B40_011885</name>
</gene>
<dbReference type="PANTHER" id="PTHR44154:SF1">
    <property type="entry name" value="QUINONE OXIDOREDUCTASE"/>
    <property type="match status" value="1"/>
</dbReference>
<feature type="domain" description="Enoyl reductase (ER)" evidence="2">
    <location>
        <begin position="14"/>
        <end position="328"/>
    </location>
</feature>
<accession>A0AAP5M911</accession>
<dbReference type="Gene3D" id="3.90.180.10">
    <property type="entry name" value="Medium-chain alcohol dehydrogenases, catalytic domain"/>
    <property type="match status" value="1"/>
</dbReference>
<dbReference type="SUPFAM" id="SSF51735">
    <property type="entry name" value="NAD(P)-binding Rossmann-fold domains"/>
    <property type="match status" value="1"/>
</dbReference>
<evidence type="ECO:0000259" key="2">
    <source>
        <dbReference type="SMART" id="SM00829"/>
    </source>
</evidence>
<dbReference type="InterPro" id="IPR036291">
    <property type="entry name" value="NAD(P)-bd_dom_sf"/>
</dbReference>
<dbReference type="PANTHER" id="PTHR44154">
    <property type="entry name" value="QUINONE OXIDOREDUCTASE"/>
    <property type="match status" value="1"/>
</dbReference>
<evidence type="ECO:0000313" key="3">
    <source>
        <dbReference type="EMBL" id="MDR9895262.1"/>
    </source>
</evidence>
<dbReference type="Pfam" id="PF00107">
    <property type="entry name" value="ADH_zinc_N"/>
    <property type="match status" value="1"/>
</dbReference>
<keyword evidence="1" id="KW-0521">NADP</keyword>
<comment type="caution">
    <text evidence="3">The sequence shown here is derived from an EMBL/GenBank/DDBJ whole genome shotgun (WGS) entry which is preliminary data.</text>
</comment>
<dbReference type="Pfam" id="PF08240">
    <property type="entry name" value="ADH_N"/>
    <property type="match status" value="1"/>
</dbReference>
<dbReference type="AlphaFoldDB" id="A0AAP5M911"/>
<dbReference type="SUPFAM" id="SSF50129">
    <property type="entry name" value="GroES-like"/>
    <property type="match status" value="1"/>
</dbReference>
<evidence type="ECO:0000256" key="1">
    <source>
        <dbReference type="ARBA" id="ARBA00022857"/>
    </source>
</evidence>
<organism evidence="3 4">
    <name type="scientific">Aetokthonos hydrillicola Thurmond2011</name>
    <dbReference type="NCBI Taxonomy" id="2712845"/>
    <lineage>
        <taxon>Bacteria</taxon>
        <taxon>Bacillati</taxon>
        <taxon>Cyanobacteriota</taxon>
        <taxon>Cyanophyceae</taxon>
        <taxon>Nostocales</taxon>
        <taxon>Hapalosiphonaceae</taxon>
        <taxon>Aetokthonos</taxon>
    </lineage>
</organism>
<dbReference type="InterPro" id="IPR020843">
    <property type="entry name" value="ER"/>
</dbReference>
<evidence type="ECO:0000313" key="4">
    <source>
        <dbReference type="Proteomes" id="UP000667802"/>
    </source>
</evidence>
<dbReference type="GO" id="GO:0016491">
    <property type="term" value="F:oxidoreductase activity"/>
    <property type="evidence" value="ECO:0007669"/>
    <property type="project" value="InterPro"/>
</dbReference>
<protein>
    <submittedName>
        <fullName evidence="3">NADPH:quinone reductase</fullName>
    </submittedName>
</protein>
<name>A0AAP5M911_9CYAN</name>
<dbReference type="Gene3D" id="3.40.50.720">
    <property type="entry name" value="NAD(P)-binding Rossmann-like Domain"/>
    <property type="match status" value="1"/>
</dbReference>